<accession>A0A392QYA0</accession>
<protein>
    <submittedName>
        <fullName evidence="4">Pentatricopeptide repeat-containing protein</fullName>
    </submittedName>
</protein>
<name>A0A392QYA0_9FABA</name>
<proteinExistence type="inferred from homology"/>
<reference evidence="4 5" key="1">
    <citation type="journal article" date="2018" name="Front. Plant Sci.">
        <title>Red Clover (Trifolium pratense) and Zigzag Clover (T. medium) - A Picture of Genomic Similarities and Differences.</title>
        <authorList>
            <person name="Dluhosova J."/>
            <person name="Istvanek J."/>
            <person name="Nedelnik J."/>
            <person name="Repkova J."/>
        </authorList>
    </citation>
    <scope>NUCLEOTIDE SEQUENCE [LARGE SCALE GENOMIC DNA]</scope>
    <source>
        <strain evidence="5">cv. 10/8</strain>
        <tissue evidence="4">Leaf</tissue>
    </source>
</reference>
<feature type="repeat" description="PPR" evidence="3">
    <location>
        <begin position="45"/>
        <end position="79"/>
    </location>
</feature>
<dbReference type="AlphaFoldDB" id="A0A392QYA0"/>
<dbReference type="EMBL" id="LXQA010171906">
    <property type="protein sequence ID" value="MCI29343.1"/>
    <property type="molecule type" value="Genomic_DNA"/>
</dbReference>
<feature type="non-terminal residue" evidence="4">
    <location>
        <position position="93"/>
    </location>
</feature>
<dbReference type="InterPro" id="IPR002885">
    <property type="entry name" value="PPR_rpt"/>
</dbReference>
<evidence type="ECO:0000256" key="1">
    <source>
        <dbReference type="ARBA" id="ARBA00007626"/>
    </source>
</evidence>
<keyword evidence="2" id="KW-0677">Repeat</keyword>
<feature type="repeat" description="PPR" evidence="3">
    <location>
        <begin position="10"/>
        <end position="44"/>
    </location>
</feature>
<dbReference type="GO" id="GO:0003729">
    <property type="term" value="F:mRNA binding"/>
    <property type="evidence" value="ECO:0007669"/>
    <property type="project" value="TreeGrafter"/>
</dbReference>
<evidence type="ECO:0000256" key="3">
    <source>
        <dbReference type="PROSITE-ProRule" id="PRU00708"/>
    </source>
</evidence>
<comment type="similarity">
    <text evidence="1">Belongs to the PPR family. P subfamily.</text>
</comment>
<dbReference type="PANTHER" id="PTHR47932:SF43">
    <property type="entry name" value="OS04G0475800 PROTEIN"/>
    <property type="match status" value="1"/>
</dbReference>
<keyword evidence="5" id="KW-1185">Reference proteome</keyword>
<dbReference type="Gene3D" id="1.25.40.10">
    <property type="entry name" value="Tetratricopeptide repeat domain"/>
    <property type="match status" value="1"/>
</dbReference>
<comment type="caution">
    <text evidence="4">The sequence shown here is derived from an EMBL/GenBank/DDBJ whole genome shotgun (WGS) entry which is preliminary data.</text>
</comment>
<organism evidence="4 5">
    <name type="scientific">Trifolium medium</name>
    <dbReference type="NCBI Taxonomy" id="97028"/>
    <lineage>
        <taxon>Eukaryota</taxon>
        <taxon>Viridiplantae</taxon>
        <taxon>Streptophyta</taxon>
        <taxon>Embryophyta</taxon>
        <taxon>Tracheophyta</taxon>
        <taxon>Spermatophyta</taxon>
        <taxon>Magnoliopsida</taxon>
        <taxon>eudicotyledons</taxon>
        <taxon>Gunneridae</taxon>
        <taxon>Pentapetalae</taxon>
        <taxon>rosids</taxon>
        <taxon>fabids</taxon>
        <taxon>Fabales</taxon>
        <taxon>Fabaceae</taxon>
        <taxon>Papilionoideae</taxon>
        <taxon>50 kb inversion clade</taxon>
        <taxon>NPAAA clade</taxon>
        <taxon>Hologalegina</taxon>
        <taxon>IRL clade</taxon>
        <taxon>Trifolieae</taxon>
        <taxon>Trifolium</taxon>
    </lineage>
</organism>
<dbReference type="Pfam" id="PF13041">
    <property type="entry name" value="PPR_2"/>
    <property type="match status" value="1"/>
</dbReference>
<dbReference type="PROSITE" id="PS51375">
    <property type="entry name" value="PPR"/>
    <property type="match status" value="2"/>
</dbReference>
<dbReference type="PANTHER" id="PTHR47932">
    <property type="entry name" value="ATPASE EXPRESSION PROTEIN 3"/>
    <property type="match status" value="1"/>
</dbReference>
<dbReference type="InterPro" id="IPR011990">
    <property type="entry name" value="TPR-like_helical_dom_sf"/>
</dbReference>
<sequence>MAKGCTPTFDVRMNTVMINGLCKEGLFDEALSLLSIIEDNGCTPDAVTYETLIRALFKNDKNEKAVKLIREWKEDQVQQWFVFIAGCTFSWWR</sequence>
<dbReference type="Proteomes" id="UP000265520">
    <property type="component" value="Unassembled WGS sequence"/>
</dbReference>
<evidence type="ECO:0000256" key="2">
    <source>
        <dbReference type="ARBA" id="ARBA00022737"/>
    </source>
</evidence>
<evidence type="ECO:0000313" key="5">
    <source>
        <dbReference type="Proteomes" id="UP000265520"/>
    </source>
</evidence>
<evidence type="ECO:0000313" key="4">
    <source>
        <dbReference type="EMBL" id="MCI29343.1"/>
    </source>
</evidence>
<dbReference type="NCBIfam" id="TIGR00756">
    <property type="entry name" value="PPR"/>
    <property type="match status" value="2"/>
</dbReference>